<dbReference type="OrthoDB" id="1918817at2759"/>
<accession>A0A314ZGP1</accession>
<dbReference type="STRING" id="2094558.A0A314ZGP1"/>
<reference evidence="1 2" key="1">
    <citation type="submission" date="2018-02" db="EMBL/GenBank/DDBJ databases">
        <title>Draft genome of wild Prunus yedoensis var. nudiflora.</title>
        <authorList>
            <person name="Baek S."/>
            <person name="Kim J.-H."/>
            <person name="Choi K."/>
            <person name="Kim G.-B."/>
            <person name="Cho A."/>
            <person name="Jang H."/>
            <person name="Shin C.-H."/>
            <person name="Yu H.-J."/>
            <person name="Mun J.-H."/>
        </authorList>
    </citation>
    <scope>NUCLEOTIDE SEQUENCE [LARGE SCALE GENOMIC DNA]</scope>
    <source>
        <strain evidence="2">cv. Jeju island</strain>
        <tissue evidence="1">Leaf</tissue>
    </source>
</reference>
<sequence length="51" mass="5968">MAEKVTVSIKESTMVKPAVESTPRGSLWLSNLDLQYSRYHTANVYFYRSRR</sequence>
<name>A0A314ZGP1_PRUYE</name>
<keyword evidence="1" id="KW-0808">Transferase</keyword>
<dbReference type="Pfam" id="PF02458">
    <property type="entry name" value="Transferase"/>
    <property type="match status" value="1"/>
</dbReference>
<evidence type="ECO:0000313" key="2">
    <source>
        <dbReference type="Proteomes" id="UP000250321"/>
    </source>
</evidence>
<organism evidence="1 2">
    <name type="scientific">Prunus yedoensis var. nudiflora</name>
    <dbReference type="NCBI Taxonomy" id="2094558"/>
    <lineage>
        <taxon>Eukaryota</taxon>
        <taxon>Viridiplantae</taxon>
        <taxon>Streptophyta</taxon>
        <taxon>Embryophyta</taxon>
        <taxon>Tracheophyta</taxon>
        <taxon>Spermatophyta</taxon>
        <taxon>Magnoliopsida</taxon>
        <taxon>eudicotyledons</taxon>
        <taxon>Gunneridae</taxon>
        <taxon>Pentapetalae</taxon>
        <taxon>rosids</taxon>
        <taxon>fabids</taxon>
        <taxon>Rosales</taxon>
        <taxon>Rosaceae</taxon>
        <taxon>Amygdaloideae</taxon>
        <taxon>Amygdaleae</taxon>
        <taxon>Prunus</taxon>
    </lineage>
</organism>
<dbReference type="Gene3D" id="3.30.559.10">
    <property type="entry name" value="Chloramphenicol acetyltransferase-like domain"/>
    <property type="match status" value="1"/>
</dbReference>
<keyword evidence="2" id="KW-1185">Reference proteome</keyword>
<dbReference type="EMBL" id="PJQY01000175">
    <property type="protein sequence ID" value="PQQ16704.1"/>
    <property type="molecule type" value="Genomic_DNA"/>
</dbReference>
<proteinExistence type="predicted"/>
<dbReference type="GO" id="GO:0016740">
    <property type="term" value="F:transferase activity"/>
    <property type="evidence" value="ECO:0007669"/>
    <property type="project" value="UniProtKB-KW"/>
</dbReference>
<protein>
    <submittedName>
        <fullName evidence="1">Shikimate O-hydroxycinnamoyltransferase-like</fullName>
    </submittedName>
</protein>
<comment type="caution">
    <text evidence="1">The sequence shown here is derived from an EMBL/GenBank/DDBJ whole genome shotgun (WGS) entry which is preliminary data.</text>
</comment>
<gene>
    <name evidence="1" type="ORF">Pyn_34758</name>
</gene>
<evidence type="ECO:0000313" key="1">
    <source>
        <dbReference type="EMBL" id="PQQ16704.1"/>
    </source>
</evidence>
<dbReference type="InterPro" id="IPR023213">
    <property type="entry name" value="CAT-like_dom_sf"/>
</dbReference>
<dbReference type="Proteomes" id="UP000250321">
    <property type="component" value="Unassembled WGS sequence"/>
</dbReference>
<dbReference type="AlphaFoldDB" id="A0A314ZGP1"/>